<evidence type="ECO:0000313" key="1">
    <source>
        <dbReference type="EMBL" id="KAF8486315.1"/>
    </source>
</evidence>
<reference evidence="1" key="2">
    <citation type="journal article" date="2020" name="Nat. Commun.">
        <title>Large-scale genome sequencing of mycorrhizal fungi provides insights into the early evolution of symbiotic traits.</title>
        <authorList>
            <person name="Miyauchi S."/>
            <person name="Kiss E."/>
            <person name="Kuo A."/>
            <person name="Drula E."/>
            <person name="Kohler A."/>
            <person name="Sanchez-Garcia M."/>
            <person name="Morin E."/>
            <person name="Andreopoulos B."/>
            <person name="Barry K.W."/>
            <person name="Bonito G."/>
            <person name="Buee M."/>
            <person name="Carver A."/>
            <person name="Chen C."/>
            <person name="Cichocki N."/>
            <person name="Clum A."/>
            <person name="Culley D."/>
            <person name="Crous P.W."/>
            <person name="Fauchery L."/>
            <person name="Girlanda M."/>
            <person name="Hayes R.D."/>
            <person name="Keri Z."/>
            <person name="LaButti K."/>
            <person name="Lipzen A."/>
            <person name="Lombard V."/>
            <person name="Magnuson J."/>
            <person name="Maillard F."/>
            <person name="Murat C."/>
            <person name="Nolan M."/>
            <person name="Ohm R.A."/>
            <person name="Pangilinan J."/>
            <person name="Pereira M.F."/>
            <person name="Perotto S."/>
            <person name="Peter M."/>
            <person name="Pfister S."/>
            <person name="Riley R."/>
            <person name="Sitrit Y."/>
            <person name="Stielow J.B."/>
            <person name="Szollosi G."/>
            <person name="Zifcakova L."/>
            <person name="Stursova M."/>
            <person name="Spatafora J.W."/>
            <person name="Tedersoo L."/>
            <person name="Vaario L.M."/>
            <person name="Yamada A."/>
            <person name="Yan M."/>
            <person name="Wang P."/>
            <person name="Xu J."/>
            <person name="Bruns T."/>
            <person name="Baldrian P."/>
            <person name="Vilgalys R."/>
            <person name="Dunand C."/>
            <person name="Henrissat B."/>
            <person name="Grigoriev I.V."/>
            <person name="Hibbett D."/>
            <person name="Nagy L.G."/>
            <person name="Martin F.M."/>
        </authorList>
    </citation>
    <scope>NUCLEOTIDE SEQUENCE</scope>
    <source>
        <strain evidence="1">Prilba</strain>
    </source>
</reference>
<evidence type="ECO:0000313" key="2">
    <source>
        <dbReference type="Proteomes" id="UP000759537"/>
    </source>
</evidence>
<keyword evidence="2" id="KW-1185">Reference proteome</keyword>
<organism evidence="1 2">
    <name type="scientific">Russula ochroleuca</name>
    <dbReference type="NCBI Taxonomy" id="152965"/>
    <lineage>
        <taxon>Eukaryota</taxon>
        <taxon>Fungi</taxon>
        <taxon>Dikarya</taxon>
        <taxon>Basidiomycota</taxon>
        <taxon>Agaricomycotina</taxon>
        <taxon>Agaricomycetes</taxon>
        <taxon>Russulales</taxon>
        <taxon>Russulaceae</taxon>
        <taxon>Russula</taxon>
    </lineage>
</organism>
<name>A0A9P5TDC5_9AGAM</name>
<evidence type="ECO:0008006" key="3">
    <source>
        <dbReference type="Google" id="ProtNLM"/>
    </source>
</evidence>
<proteinExistence type="predicted"/>
<dbReference type="Gene3D" id="1.20.1280.50">
    <property type="match status" value="1"/>
</dbReference>
<reference evidence="1" key="1">
    <citation type="submission" date="2019-10" db="EMBL/GenBank/DDBJ databases">
        <authorList>
            <consortium name="DOE Joint Genome Institute"/>
            <person name="Kuo A."/>
            <person name="Miyauchi S."/>
            <person name="Kiss E."/>
            <person name="Drula E."/>
            <person name="Kohler A."/>
            <person name="Sanchez-Garcia M."/>
            <person name="Andreopoulos B."/>
            <person name="Barry K.W."/>
            <person name="Bonito G."/>
            <person name="Buee M."/>
            <person name="Carver A."/>
            <person name="Chen C."/>
            <person name="Cichocki N."/>
            <person name="Clum A."/>
            <person name="Culley D."/>
            <person name="Crous P.W."/>
            <person name="Fauchery L."/>
            <person name="Girlanda M."/>
            <person name="Hayes R."/>
            <person name="Keri Z."/>
            <person name="LaButti K."/>
            <person name="Lipzen A."/>
            <person name="Lombard V."/>
            <person name="Magnuson J."/>
            <person name="Maillard F."/>
            <person name="Morin E."/>
            <person name="Murat C."/>
            <person name="Nolan M."/>
            <person name="Ohm R."/>
            <person name="Pangilinan J."/>
            <person name="Pereira M."/>
            <person name="Perotto S."/>
            <person name="Peter M."/>
            <person name="Riley R."/>
            <person name="Sitrit Y."/>
            <person name="Stielow B."/>
            <person name="Szollosi G."/>
            <person name="Zifcakova L."/>
            <person name="Stursova M."/>
            <person name="Spatafora J.W."/>
            <person name="Tedersoo L."/>
            <person name="Vaario L.-M."/>
            <person name="Yamada A."/>
            <person name="Yan M."/>
            <person name="Wang P."/>
            <person name="Xu J."/>
            <person name="Bruns T."/>
            <person name="Baldrian P."/>
            <person name="Vilgalys R."/>
            <person name="Henrissat B."/>
            <person name="Grigoriev I.V."/>
            <person name="Hibbett D."/>
            <person name="Nagy L.G."/>
            <person name="Martin F.M."/>
        </authorList>
    </citation>
    <scope>NUCLEOTIDE SEQUENCE</scope>
    <source>
        <strain evidence="1">Prilba</strain>
    </source>
</reference>
<comment type="caution">
    <text evidence="1">The sequence shown here is derived from an EMBL/GenBank/DDBJ whole genome shotgun (WGS) entry which is preliminary data.</text>
</comment>
<dbReference type="AlphaFoldDB" id="A0A9P5TDC5"/>
<dbReference type="Proteomes" id="UP000759537">
    <property type="component" value="Unassembled WGS sequence"/>
</dbReference>
<accession>A0A9P5TDC5</accession>
<dbReference type="OrthoDB" id="3365698at2759"/>
<gene>
    <name evidence="1" type="ORF">DFH94DRAFT_180016</name>
</gene>
<protein>
    <recommendedName>
        <fullName evidence="3">F-box domain-containing protein</fullName>
    </recommendedName>
</protein>
<sequence>MAKNRPQTREKRTKRNRYRAMPIDVLPDDVLLAIFDFCVDPGKVLPFIYGEPIKERIEVWQPLVHVCRRWRSVVFGSPHRLNLRLVCTDKTPARNTLDVWPALPLLVFGYGYYPTESVDDIIVVLKRSDHVCRINFRDVPSWHLEKVSAAMQEPFPELTELLVWTNDETVTVLPLPDSFLGGAAPRLRRLWLSGIPFPGLPKVLLSASHLVTIHLWSIPHSGYITPEAMVTALSTLTSLGSLILDFESPLSRPDWESRCPPPQTRIVLPALTYFEFKGANEYLDDLVSRVDAPRANSLSITFFNDIVFDTPQFTQFISRTPMLKALMKARVTFEVGTARELDWQVSSLEQVCASCLPPLTTMEDLYIYERPFWQPHWQDNIENSLWLELLHPFADVKNLYLSEEVTRRIVPALQELVGGRTTELLPTLQNVFLEGLESSGPVHEGIGQFVSGRQVTGHTIAVSRWYNSKLGKI</sequence>
<dbReference type="SUPFAM" id="SSF52047">
    <property type="entry name" value="RNI-like"/>
    <property type="match status" value="1"/>
</dbReference>
<dbReference type="EMBL" id="WHVB01000002">
    <property type="protein sequence ID" value="KAF8486315.1"/>
    <property type="molecule type" value="Genomic_DNA"/>
</dbReference>